<evidence type="ECO:0000313" key="8">
    <source>
        <dbReference type="Proteomes" id="UP000216857"/>
    </source>
</evidence>
<dbReference type="GO" id="GO:0003700">
    <property type="term" value="F:DNA-binding transcription factor activity"/>
    <property type="evidence" value="ECO:0007669"/>
    <property type="project" value="InterPro"/>
</dbReference>
<dbReference type="EMBL" id="NEVJ01000003">
    <property type="protein sequence ID" value="OZI21362.1"/>
    <property type="molecule type" value="Genomic_DNA"/>
</dbReference>
<name>A0A261R9K4_9BORD</name>
<keyword evidence="2" id="KW-0805">Transcription regulation</keyword>
<evidence type="ECO:0000313" key="7">
    <source>
        <dbReference type="EMBL" id="OZI21362.1"/>
    </source>
</evidence>
<proteinExistence type="inferred from homology"/>
<dbReference type="SUPFAM" id="SSF53850">
    <property type="entry name" value="Periplasmic binding protein-like II"/>
    <property type="match status" value="1"/>
</dbReference>
<evidence type="ECO:0000256" key="4">
    <source>
        <dbReference type="ARBA" id="ARBA00023163"/>
    </source>
</evidence>
<dbReference type="SUPFAM" id="SSF46785">
    <property type="entry name" value="Winged helix' DNA-binding domain"/>
    <property type="match status" value="1"/>
</dbReference>
<dbReference type="Pfam" id="PF00126">
    <property type="entry name" value="HTH_1"/>
    <property type="match status" value="1"/>
</dbReference>
<feature type="region of interest" description="Disordered" evidence="5">
    <location>
        <begin position="298"/>
        <end position="322"/>
    </location>
</feature>
<dbReference type="InterPro" id="IPR036388">
    <property type="entry name" value="WH-like_DNA-bd_sf"/>
</dbReference>
<dbReference type="Pfam" id="PF03466">
    <property type="entry name" value="LysR_substrate"/>
    <property type="match status" value="1"/>
</dbReference>
<comment type="caution">
    <text evidence="7">The sequence shown here is derived from an EMBL/GenBank/DDBJ whole genome shotgun (WGS) entry which is preliminary data.</text>
</comment>
<dbReference type="InterPro" id="IPR005119">
    <property type="entry name" value="LysR_subst-bd"/>
</dbReference>
<evidence type="ECO:0000256" key="1">
    <source>
        <dbReference type="ARBA" id="ARBA00009437"/>
    </source>
</evidence>
<gene>
    <name evidence="7" type="ORF">CAL26_14600</name>
</gene>
<dbReference type="InterPro" id="IPR050950">
    <property type="entry name" value="HTH-type_LysR_regulators"/>
</dbReference>
<dbReference type="InterPro" id="IPR000847">
    <property type="entry name" value="LysR_HTH_N"/>
</dbReference>
<dbReference type="PRINTS" id="PR00039">
    <property type="entry name" value="HTHLYSR"/>
</dbReference>
<accession>A0A261R9K4</accession>
<feature type="domain" description="HTH lysR-type" evidence="6">
    <location>
        <begin position="1"/>
        <end position="58"/>
    </location>
</feature>
<dbReference type="PANTHER" id="PTHR30419:SF8">
    <property type="entry name" value="NITROGEN ASSIMILATION TRANSCRIPTIONAL ACTIVATOR-RELATED"/>
    <property type="match status" value="1"/>
</dbReference>
<keyword evidence="3" id="KW-0238">DNA-binding</keyword>
<evidence type="ECO:0000259" key="6">
    <source>
        <dbReference type="PROSITE" id="PS50931"/>
    </source>
</evidence>
<evidence type="ECO:0000256" key="5">
    <source>
        <dbReference type="SAM" id="MobiDB-lite"/>
    </source>
</evidence>
<reference evidence="7" key="1">
    <citation type="submission" date="2017-05" db="EMBL/GenBank/DDBJ databases">
        <title>Complete and WGS of Bordetella genogroups.</title>
        <authorList>
            <person name="Spilker T."/>
            <person name="Lipuma J."/>
        </authorList>
    </citation>
    <scope>NUCLEOTIDE SEQUENCE</scope>
    <source>
        <strain evidence="7">AU21707</strain>
    </source>
</reference>
<comment type="similarity">
    <text evidence="1">Belongs to the LysR transcriptional regulatory family.</text>
</comment>
<dbReference type="Proteomes" id="UP000216857">
    <property type="component" value="Unassembled WGS sequence"/>
</dbReference>
<dbReference type="AlphaFoldDB" id="A0A261R9K4"/>
<evidence type="ECO:0000256" key="2">
    <source>
        <dbReference type="ARBA" id="ARBA00023015"/>
    </source>
</evidence>
<dbReference type="GO" id="GO:0005829">
    <property type="term" value="C:cytosol"/>
    <property type="evidence" value="ECO:0007669"/>
    <property type="project" value="TreeGrafter"/>
</dbReference>
<dbReference type="InterPro" id="IPR036390">
    <property type="entry name" value="WH_DNA-bd_sf"/>
</dbReference>
<dbReference type="GO" id="GO:0003677">
    <property type="term" value="F:DNA binding"/>
    <property type="evidence" value="ECO:0007669"/>
    <property type="project" value="UniProtKB-KW"/>
</dbReference>
<dbReference type="PROSITE" id="PS50931">
    <property type="entry name" value="HTH_LYSR"/>
    <property type="match status" value="1"/>
</dbReference>
<keyword evidence="4" id="KW-0804">Transcription</keyword>
<keyword evidence="8" id="KW-1185">Reference proteome</keyword>
<dbReference type="Gene3D" id="3.40.190.290">
    <property type="match status" value="1"/>
</dbReference>
<dbReference type="OrthoDB" id="8587114at2"/>
<evidence type="ECO:0000256" key="3">
    <source>
        <dbReference type="ARBA" id="ARBA00023125"/>
    </source>
</evidence>
<dbReference type="Gene3D" id="1.10.10.10">
    <property type="entry name" value="Winged helix-like DNA-binding domain superfamily/Winged helix DNA-binding domain"/>
    <property type="match status" value="1"/>
</dbReference>
<protein>
    <submittedName>
        <fullName evidence="7">LysR family transcriptional regulator</fullName>
    </submittedName>
</protein>
<dbReference type="PANTHER" id="PTHR30419">
    <property type="entry name" value="HTH-TYPE TRANSCRIPTIONAL REGULATOR YBHD"/>
    <property type="match status" value="1"/>
</dbReference>
<organism evidence="7 8">
    <name type="scientific">Bordetella genomosp. 9</name>
    <dbReference type="NCBI Taxonomy" id="1416803"/>
    <lineage>
        <taxon>Bacteria</taxon>
        <taxon>Pseudomonadati</taxon>
        <taxon>Pseudomonadota</taxon>
        <taxon>Betaproteobacteria</taxon>
        <taxon>Burkholderiales</taxon>
        <taxon>Alcaligenaceae</taxon>
        <taxon>Bordetella</taxon>
    </lineage>
</organism>
<sequence length="322" mass="34609">MDIQRLDYFVRVCEAGSFTRAAAEVGLSQPSLSRQIGLLELELGQRLLERTGRGVAPTEAGQALLPHARGMLDLAQQAKNQLVDLQAQPTGRLNIGLPPRLARSLTLPLVQFFRKEYPRVALSVQEGLTIHLREWLIAGKLDAALLFDPPASPQLACEVLLREPLFLVAASSGPRIPARVRARTLVDHPLILPPEPNALRVLLDTVMKPYGLLLQPIVEIGSAQTLMTLVRRGIGHTVLPQGALAAYAADGDIQASRIGPAPISSCIVLATPLARPSTRVTRAAIQILRQLMDASRTAQPAVSGEKQNKAVRTAAGAPGLNQ</sequence>
<dbReference type="FunFam" id="1.10.10.10:FF:000001">
    <property type="entry name" value="LysR family transcriptional regulator"/>
    <property type="match status" value="1"/>
</dbReference>